<keyword evidence="11 15" id="KW-0407">Ion channel</keyword>
<evidence type="ECO:0000256" key="7">
    <source>
        <dbReference type="ARBA" id="ARBA00022958"/>
    </source>
</evidence>
<dbReference type="EMBL" id="JYIZ01000054">
    <property type="protein sequence ID" value="KJL38702.1"/>
    <property type="molecule type" value="Genomic_DNA"/>
</dbReference>
<dbReference type="InterPro" id="IPR028325">
    <property type="entry name" value="VG_K_chnl"/>
</dbReference>
<dbReference type="GO" id="GO:0005249">
    <property type="term" value="F:voltage-gated potassium channel activity"/>
    <property type="evidence" value="ECO:0007669"/>
    <property type="project" value="InterPro"/>
</dbReference>
<dbReference type="AlphaFoldDB" id="A0A0M2H4N5"/>
<sequence>MSTFAERRAERRALRRAARSELKNTAYEIFIGVLSILSIVNLVLVLALQDDPSLQLILQMMNALFSVIFLGDFIYRIVTAPSASHYFFRGFGWADLLASLPLPQFKILRIFRVLRVIRLMRQLGVRTIWFTLVRDRANSALLTLLLMGVLVLQWGSITMLAIEEDADGANITTASDALWYTVVTISTVGYGDQFPVTNLGRLLGVLIIIVGVGIFGTFTGYLANLFLGPSRNTDASGDDGDDENADDEDAPVDPARPAVHGVAAGAASGAVAAGVDAAADSAARADAAGAAGGVSDPGDDATDAPAGDASAAGHDAVGLDPATAERLDALLRESEETMAEIRALLSAAGRG</sequence>
<dbReference type="SUPFAM" id="SSF81324">
    <property type="entry name" value="Voltage-gated potassium channels"/>
    <property type="match status" value="1"/>
</dbReference>
<protein>
    <submittedName>
        <fullName evidence="15">PH-gated potassium channel KcsA</fullName>
    </submittedName>
</protein>
<keyword evidence="10 13" id="KW-0472">Membrane</keyword>
<dbReference type="PATRIC" id="fig|92835.4.peg.2530"/>
<evidence type="ECO:0000313" key="16">
    <source>
        <dbReference type="Proteomes" id="UP000033956"/>
    </source>
</evidence>
<evidence type="ECO:0000313" key="15">
    <source>
        <dbReference type="EMBL" id="KJL38702.1"/>
    </source>
</evidence>
<dbReference type="PANTHER" id="PTHR11537">
    <property type="entry name" value="VOLTAGE-GATED POTASSIUM CHANNEL"/>
    <property type="match status" value="1"/>
</dbReference>
<evidence type="ECO:0000256" key="6">
    <source>
        <dbReference type="ARBA" id="ARBA00022882"/>
    </source>
</evidence>
<dbReference type="GO" id="GO:0001508">
    <property type="term" value="P:action potential"/>
    <property type="evidence" value="ECO:0007669"/>
    <property type="project" value="TreeGrafter"/>
</dbReference>
<feature type="domain" description="Ion transport" evidence="14">
    <location>
        <begin position="25"/>
        <end position="226"/>
    </location>
</feature>
<accession>A0A0M2H4N5</accession>
<dbReference type="Gene3D" id="1.20.120.350">
    <property type="entry name" value="Voltage-gated potassium channels. Chain C"/>
    <property type="match status" value="1"/>
</dbReference>
<dbReference type="InterPro" id="IPR005821">
    <property type="entry name" value="Ion_trans_dom"/>
</dbReference>
<comment type="subcellular location">
    <subcellularLocation>
        <location evidence="1">Membrane</location>
        <topology evidence="1">Multi-pass membrane protein</topology>
    </subcellularLocation>
</comment>
<dbReference type="Gene3D" id="1.10.287.70">
    <property type="match status" value="1"/>
</dbReference>
<keyword evidence="7" id="KW-0630">Potassium</keyword>
<dbReference type="STRING" id="92835.RS81_02497"/>
<evidence type="ECO:0000256" key="8">
    <source>
        <dbReference type="ARBA" id="ARBA00022989"/>
    </source>
</evidence>
<keyword evidence="6" id="KW-0851">Voltage-gated channel</keyword>
<organism evidence="15 16">
    <name type="scientific">Microbacterium terrae</name>
    <dbReference type="NCBI Taxonomy" id="69369"/>
    <lineage>
        <taxon>Bacteria</taxon>
        <taxon>Bacillati</taxon>
        <taxon>Actinomycetota</taxon>
        <taxon>Actinomycetes</taxon>
        <taxon>Micrococcales</taxon>
        <taxon>Microbacteriaceae</taxon>
        <taxon>Microbacterium</taxon>
    </lineage>
</organism>
<reference evidence="15 16" key="1">
    <citation type="submission" date="2015-02" db="EMBL/GenBank/DDBJ databases">
        <title>Draft genome sequences of ten Microbacterium spp. with emphasis on heavy metal contaminated environments.</title>
        <authorList>
            <person name="Corretto E."/>
        </authorList>
    </citation>
    <scope>NUCLEOTIDE SEQUENCE [LARGE SCALE GENOMIC DNA]</scope>
    <source>
        <strain evidence="15 16">DSM 12510</strain>
    </source>
</reference>
<evidence type="ECO:0000259" key="14">
    <source>
        <dbReference type="Pfam" id="PF00520"/>
    </source>
</evidence>
<keyword evidence="8 13" id="KW-1133">Transmembrane helix</keyword>
<name>A0A0M2H4N5_9MICO</name>
<dbReference type="InterPro" id="IPR027359">
    <property type="entry name" value="Volt_channel_dom_sf"/>
</dbReference>
<dbReference type="Gene3D" id="1.20.5.110">
    <property type="match status" value="1"/>
</dbReference>
<keyword evidence="4 13" id="KW-0812">Transmembrane</keyword>
<feature type="transmembrane region" description="Helical" evidence="13">
    <location>
        <begin position="140"/>
        <end position="162"/>
    </location>
</feature>
<dbReference type="PRINTS" id="PR00169">
    <property type="entry name" value="KCHANNEL"/>
</dbReference>
<evidence type="ECO:0000256" key="5">
    <source>
        <dbReference type="ARBA" id="ARBA00022826"/>
    </source>
</evidence>
<evidence type="ECO:0000256" key="9">
    <source>
        <dbReference type="ARBA" id="ARBA00023065"/>
    </source>
</evidence>
<evidence type="ECO:0000256" key="3">
    <source>
        <dbReference type="ARBA" id="ARBA00022538"/>
    </source>
</evidence>
<dbReference type="GO" id="GO:0008076">
    <property type="term" value="C:voltage-gated potassium channel complex"/>
    <property type="evidence" value="ECO:0007669"/>
    <property type="project" value="InterPro"/>
</dbReference>
<evidence type="ECO:0000256" key="13">
    <source>
        <dbReference type="SAM" id="Phobius"/>
    </source>
</evidence>
<comment type="caution">
    <text evidence="15">The sequence shown here is derived from an EMBL/GenBank/DDBJ whole genome shotgun (WGS) entry which is preliminary data.</text>
</comment>
<keyword evidence="16" id="KW-1185">Reference proteome</keyword>
<evidence type="ECO:0000256" key="4">
    <source>
        <dbReference type="ARBA" id="ARBA00022692"/>
    </source>
</evidence>
<feature type="compositionally biased region" description="Low complexity" evidence="12">
    <location>
        <begin position="303"/>
        <end position="316"/>
    </location>
</feature>
<evidence type="ECO:0000256" key="12">
    <source>
        <dbReference type="SAM" id="MobiDB-lite"/>
    </source>
</evidence>
<dbReference type="RefSeq" id="WP_052682563.1">
    <property type="nucleotide sequence ID" value="NZ_BAAAUP010000002.1"/>
</dbReference>
<feature type="transmembrane region" description="Helical" evidence="13">
    <location>
        <begin position="202"/>
        <end position="223"/>
    </location>
</feature>
<feature type="compositionally biased region" description="Acidic residues" evidence="12">
    <location>
        <begin position="236"/>
        <end position="251"/>
    </location>
</feature>
<dbReference type="PANTHER" id="PTHR11537:SF254">
    <property type="entry name" value="POTASSIUM VOLTAGE-GATED CHANNEL PROTEIN SHAB"/>
    <property type="match status" value="1"/>
</dbReference>
<keyword evidence="2" id="KW-0813">Transport</keyword>
<feature type="transmembrane region" description="Helical" evidence="13">
    <location>
        <begin position="29"/>
        <end position="48"/>
    </location>
</feature>
<keyword evidence="9" id="KW-0406">Ion transport</keyword>
<evidence type="ECO:0000256" key="2">
    <source>
        <dbReference type="ARBA" id="ARBA00022448"/>
    </source>
</evidence>
<feature type="region of interest" description="Disordered" evidence="12">
    <location>
        <begin position="289"/>
        <end position="319"/>
    </location>
</feature>
<evidence type="ECO:0000256" key="11">
    <source>
        <dbReference type="ARBA" id="ARBA00023303"/>
    </source>
</evidence>
<feature type="region of interest" description="Disordered" evidence="12">
    <location>
        <begin position="234"/>
        <end position="256"/>
    </location>
</feature>
<feature type="transmembrane region" description="Helical" evidence="13">
    <location>
        <begin position="60"/>
        <end position="78"/>
    </location>
</feature>
<dbReference type="Proteomes" id="UP000033956">
    <property type="component" value="Unassembled WGS sequence"/>
</dbReference>
<keyword evidence="3" id="KW-0633">Potassium transport</keyword>
<gene>
    <name evidence="15" type="primary">kcsA_2</name>
    <name evidence="15" type="ORF">RS81_02497</name>
</gene>
<proteinExistence type="predicted"/>
<keyword evidence="5" id="KW-0631">Potassium channel</keyword>
<evidence type="ECO:0000256" key="10">
    <source>
        <dbReference type="ARBA" id="ARBA00023136"/>
    </source>
</evidence>
<evidence type="ECO:0000256" key="1">
    <source>
        <dbReference type="ARBA" id="ARBA00004141"/>
    </source>
</evidence>
<dbReference type="Pfam" id="PF00520">
    <property type="entry name" value="Ion_trans"/>
    <property type="match status" value="1"/>
</dbReference>